<evidence type="ECO:0000313" key="2">
    <source>
        <dbReference type="Proteomes" id="UP000683360"/>
    </source>
</evidence>
<protein>
    <submittedName>
        <fullName evidence="1">Uncharacterized protein</fullName>
    </submittedName>
</protein>
<comment type="caution">
    <text evidence="1">The sequence shown here is derived from an EMBL/GenBank/DDBJ whole genome shotgun (WGS) entry which is preliminary data.</text>
</comment>
<evidence type="ECO:0000313" key="1">
    <source>
        <dbReference type="EMBL" id="CAG2224332.1"/>
    </source>
</evidence>
<dbReference type="Gene3D" id="2.120.10.30">
    <property type="entry name" value="TolB, C-terminal domain"/>
    <property type="match status" value="1"/>
</dbReference>
<proteinExistence type="predicted"/>
<dbReference type="Proteomes" id="UP000683360">
    <property type="component" value="Unassembled WGS sequence"/>
</dbReference>
<sequence>MPTKFKLKTEFKVPYCYWRIASMFITNENRMLLCCSGNKSKALLEWSETGDHIQDCKLAAPVWGIAMIPGRNEAVVTLPDINSVQFVNIARMVPGKSMKVPDECHGVTVMKDMIVWGGLRKVYFVNMTGILMKTFNIGSEYLLSLETNKMGMIYCCEAGYDTLHCIDTNGTVIFSYSSPEFEVPVDMALDCKQNLYVTTLGTNKLNRLSKDRKIIDIILNKEDGLDEPYGIAFNKNYTKLYISNGRLNKDKQVLIYDCA</sequence>
<dbReference type="InterPro" id="IPR011042">
    <property type="entry name" value="6-blade_b-propeller_TolB-like"/>
</dbReference>
<organism evidence="1 2">
    <name type="scientific">Mytilus edulis</name>
    <name type="common">Blue mussel</name>
    <dbReference type="NCBI Taxonomy" id="6550"/>
    <lineage>
        <taxon>Eukaryota</taxon>
        <taxon>Metazoa</taxon>
        <taxon>Spiralia</taxon>
        <taxon>Lophotrochozoa</taxon>
        <taxon>Mollusca</taxon>
        <taxon>Bivalvia</taxon>
        <taxon>Autobranchia</taxon>
        <taxon>Pteriomorphia</taxon>
        <taxon>Mytilida</taxon>
        <taxon>Mytiloidea</taxon>
        <taxon>Mytilidae</taxon>
        <taxon>Mytilinae</taxon>
        <taxon>Mytilus</taxon>
    </lineage>
</organism>
<reference evidence="1" key="1">
    <citation type="submission" date="2021-03" db="EMBL/GenBank/DDBJ databases">
        <authorList>
            <person name="Bekaert M."/>
        </authorList>
    </citation>
    <scope>NUCLEOTIDE SEQUENCE</scope>
</reference>
<name>A0A8S3SRR2_MYTED</name>
<dbReference type="AlphaFoldDB" id="A0A8S3SRR2"/>
<dbReference type="OrthoDB" id="6119044at2759"/>
<dbReference type="EMBL" id="CAJPWZ010001801">
    <property type="protein sequence ID" value="CAG2224332.1"/>
    <property type="molecule type" value="Genomic_DNA"/>
</dbReference>
<dbReference type="SUPFAM" id="SSF63829">
    <property type="entry name" value="Calcium-dependent phosphotriesterase"/>
    <property type="match status" value="1"/>
</dbReference>
<keyword evidence="2" id="KW-1185">Reference proteome</keyword>
<gene>
    <name evidence="1" type="ORF">MEDL_37549</name>
</gene>
<accession>A0A8S3SRR2</accession>